<proteinExistence type="inferred from homology"/>
<dbReference type="Proteomes" id="UP000825729">
    <property type="component" value="Unassembled WGS sequence"/>
</dbReference>
<feature type="domain" description="Peptidase S9 prolyl oligopeptidase catalytic" evidence="9">
    <location>
        <begin position="530"/>
        <end position="745"/>
    </location>
</feature>
<dbReference type="Pfam" id="PF00326">
    <property type="entry name" value="Peptidase_S9"/>
    <property type="match status" value="1"/>
</dbReference>
<organism evidence="11 12">
    <name type="scientific">Aristolochia fimbriata</name>
    <name type="common">White veined hardy Dutchman's pipe vine</name>
    <dbReference type="NCBI Taxonomy" id="158543"/>
    <lineage>
        <taxon>Eukaryota</taxon>
        <taxon>Viridiplantae</taxon>
        <taxon>Streptophyta</taxon>
        <taxon>Embryophyta</taxon>
        <taxon>Tracheophyta</taxon>
        <taxon>Spermatophyta</taxon>
        <taxon>Magnoliopsida</taxon>
        <taxon>Magnoliidae</taxon>
        <taxon>Piperales</taxon>
        <taxon>Aristolochiaceae</taxon>
        <taxon>Aristolochia</taxon>
    </lineage>
</organism>
<keyword evidence="5 7" id="KW-0720">Serine protease</keyword>
<dbReference type="InterPro" id="IPR029058">
    <property type="entry name" value="AB_hydrolase_fold"/>
</dbReference>
<feature type="domain" description="Peptidase S9A N-terminal" evidence="10">
    <location>
        <begin position="49"/>
        <end position="466"/>
    </location>
</feature>
<dbReference type="InterPro" id="IPR002470">
    <property type="entry name" value="Peptidase_S9A"/>
</dbReference>
<reference evidence="11 12" key="1">
    <citation type="submission" date="2021-07" db="EMBL/GenBank/DDBJ databases">
        <title>The Aristolochia fimbriata genome: insights into angiosperm evolution, floral development and chemical biosynthesis.</title>
        <authorList>
            <person name="Jiao Y."/>
        </authorList>
    </citation>
    <scope>NUCLEOTIDE SEQUENCE [LARGE SCALE GENOMIC DNA]</scope>
    <source>
        <strain evidence="11">IBCAS-2021</strain>
        <tissue evidence="11">Leaf</tissue>
    </source>
</reference>
<dbReference type="GO" id="GO:0006508">
    <property type="term" value="P:proteolysis"/>
    <property type="evidence" value="ECO:0007669"/>
    <property type="project" value="UniProtKB-KW"/>
</dbReference>
<feature type="chain" id="PRO_5043552130" description="Prolyl endopeptidase" evidence="8">
    <location>
        <begin position="22"/>
        <end position="753"/>
    </location>
</feature>
<dbReference type="InterPro" id="IPR001375">
    <property type="entry name" value="Peptidase_S9_cat"/>
</dbReference>
<dbReference type="PANTHER" id="PTHR11757">
    <property type="entry name" value="PROTEASE FAMILY S9A OLIGOPEPTIDASE"/>
    <property type="match status" value="1"/>
</dbReference>
<evidence type="ECO:0000313" key="12">
    <source>
        <dbReference type="Proteomes" id="UP000825729"/>
    </source>
</evidence>
<evidence type="ECO:0000259" key="9">
    <source>
        <dbReference type="Pfam" id="PF00326"/>
    </source>
</evidence>
<evidence type="ECO:0000256" key="1">
    <source>
        <dbReference type="ARBA" id="ARBA00001070"/>
    </source>
</evidence>
<protein>
    <recommendedName>
        <fullName evidence="7">Prolyl endopeptidase</fullName>
        <ecNumber evidence="7">3.4.21.-</ecNumber>
    </recommendedName>
</protein>
<dbReference type="InterPro" id="IPR051543">
    <property type="entry name" value="Serine_Peptidase_S9A"/>
</dbReference>
<dbReference type="Gene3D" id="3.40.50.1820">
    <property type="entry name" value="alpha/beta hydrolase"/>
    <property type="match status" value="1"/>
</dbReference>
<dbReference type="SUPFAM" id="SSF50993">
    <property type="entry name" value="Peptidase/esterase 'gauge' domain"/>
    <property type="match status" value="1"/>
</dbReference>
<comment type="function">
    <text evidence="6">Serine peptidase whose precise substrate specificity remains unclear. Does not cleave peptides after a arginine or lysine residue. Regulates trans-Golgi network morphology and sorting by regulating the membrane binding of the AP-1 complex. May play a role in the regulation of synaptic vesicle exocytosis.</text>
</comment>
<evidence type="ECO:0000256" key="4">
    <source>
        <dbReference type="ARBA" id="ARBA00022801"/>
    </source>
</evidence>
<dbReference type="EC" id="3.4.21.-" evidence="7"/>
<evidence type="ECO:0000259" key="10">
    <source>
        <dbReference type="Pfam" id="PF02897"/>
    </source>
</evidence>
<evidence type="ECO:0000256" key="3">
    <source>
        <dbReference type="ARBA" id="ARBA00022670"/>
    </source>
</evidence>
<evidence type="ECO:0000256" key="7">
    <source>
        <dbReference type="RuleBase" id="RU368024"/>
    </source>
</evidence>
<comment type="similarity">
    <text evidence="2 7">Belongs to the peptidase S9A family.</text>
</comment>
<dbReference type="InterPro" id="IPR023302">
    <property type="entry name" value="Pept_S9A_N"/>
</dbReference>
<accession>A0AAV7E167</accession>
<dbReference type="EMBL" id="JAINDJ010000007">
    <property type="protein sequence ID" value="KAG9441999.1"/>
    <property type="molecule type" value="Genomic_DNA"/>
</dbReference>
<evidence type="ECO:0000313" key="11">
    <source>
        <dbReference type="EMBL" id="KAG9441999.1"/>
    </source>
</evidence>
<feature type="signal peptide" evidence="8">
    <location>
        <begin position="1"/>
        <end position="21"/>
    </location>
</feature>
<gene>
    <name evidence="11" type="ORF">H6P81_017853</name>
</gene>
<dbReference type="Gene3D" id="2.130.10.120">
    <property type="entry name" value="Prolyl oligopeptidase, N-terminal domain"/>
    <property type="match status" value="1"/>
</dbReference>
<comment type="catalytic activity">
    <reaction evidence="1">
        <text>Hydrolysis of Pro-|-Xaa &gt;&gt; Ala-|-Xaa in oligopeptides.</text>
        <dbReference type="EC" id="3.4.21.26"/>
    </reaction>
</comment>
<keyword evidence="8" id="KW-0732">Signal</keyword>
<evidence type="ECO:0000256" key="5">
    <source>
        <dbReference type="ARBA" id="ARBA00022825"/>
    </source>
</evidence>
<keyword evidence="4 7" id="KW-0378">Hydrolase</keyword>
<dbReference type="GO" id="GO:0004252">
    <property type="term" value="F:serine-type endopeptidase activity"/>
    <property type="evidence" value="ECO:0007669"/>
    <property type="project" value="UniProtKB-UniRule"/>
</dbReference>
<dbReference type="AlphaFoldDB" id="A0AAV7E167"/>
<dbReference type="PRINTS" id="PR00862">
    <property type="entry name" value="PROLIGOPTASE"/>
</dbReference>
<name>A0AAV7E167_ARIFI</name>
<keyword evidence="12" id="KW-1185">Reference proteome</keyword>
<dbReference type="Pfam" id="PF02897">
    <property type="entry name" value="Peptidase_S9_N"/>
    <property type="match status" value="1"/>
</dbReference>
<evidence type="ECO:0000256" key="6">
    <source>
        <dbReference type="ARBA" id="ARBA00045448"/>
    </source>
</evidence>
<sequence>MIGRGGLPYLLLLNAAPLLFSFPVPPLAAAAAAKARRTFSTSAMAPVPPVAKKIKHEMVMFGDVRNDNYYWLRDDSRSNPEVIAYLNEENAYTDLVMKDSKTFEEELYKELRGRIKEDDISAPLRKGSYYYYERTLEGQEYVQHCRRRIMDAETAPSVHDTMPTGPDASEEQVILDENVKAKDHKYYSIGAFKVSPSNKLVAYAEDTRGDEIYTVYVMAAETQTPVGKPLVNVTSDLEWAGDHTLVYITMDDTLRPDKVWSHKLGTEQSSDICLYHEKDDMFSVSLEASESKEYLFVVSGSKNTQSVFYLDIAKQEDKLMVLTSRVYGIDTYVSHRGNHFFIKRRSDEYYNSELLVCPRDNISATTVLLPHRESVKIQDIQLFINHLVVYERENGLATVTVYDLPAVGEEIKGLQSGRRVEFIDPIYSVDPSESVFTSSILRFSYSSLRTPLSIYDYDMNGGLSVLKKIETVLGGFDPSNYETERKWAVASDGTQVPISIVYRKDLVKLDGSDPMLLYGYGSYEICIDPSFKKSRLSLIDRGFIFAIAHIRGGGEMGRKWYENGKLLKKRNTFTDFITCAEYLIENKYCSREKLCINGRSAGGLLMGAVLNMRPDLFKAAVAGVPFVDVVTTMLDPTIPLTTSEWEEWGDPRKEEFYFYMKSYSPVDNVKPQNYPNILVTAGLNDPRVLYSEPAKFVAKLRELKTDNNTLVFKIEMAAGHSSKSGRFEKLEEDAFTYAFILKALNILPTGSAK</sequence>
<dbReference type="PANTHER" id="PTHR11757:SF19">
    <property type="entry name" value="PROLYL ENDOPEPTIDASE-LIKE"/>
    <property type="match status" value="1"/>
</dbReference>
<evidence type="ECO:0000256" key="2">
    <source>
        <dbReference type="ARBA" id="ARBA00005228"/>
    </source>
</evidence>
<comment type="caution">
    <text evidence="11">The sequence shown here is derived from an EMBL/GenBank/DDBJ whole genome shotgun (WGS) entry which is preliminary data.</text>
</comment>
<dbReference type="FunFam" id="3.40.50.1820:FF:000005">
    <property type="entry name" value="Prolyl endopeptidase"/>
    <property type="match status" value="1"/>
</dbReference>
<evidence type="ECO:0000256" key="8">
    <source>
        <dbReference type="SAM" id="SignalP"/>
    </source>
</evidence>
<dbReference type="GO" id="GO:0005829">
    <property type="term" value="C:cytosol"/>
    <property type="evidence" value="ECO:0007669"/>
    <property type="project" value="TreeGrafter"/>
</dbReference>
<keyword evidence="3 7" id="KW-0645">Protease</keyword>
<dbReference type="SUPFAM" id="SSF53474">
    <property type="entry name" value="alpha/beta-Hydrolases"/>
    <property type="match status" value="1"/>
</dbReference>